<dbReference type="GeneID" id="78358728"/>
<evidence type="ECO:0000259" key="11">
    <source>
        <dbReference type="PROSITE" id="PS51195"/>
    </source>
</evidence>
<keyword evidence="4 7" id="KW-0067">ATP-binding</keyword>
<feature type="domain" description="Helicase C-terminal" evidence="10">
    <location>
        <begin position="231"/>
        <end position="376"/>
    </location>
</feature>
<dbReference type="PROSITE" id="PS51192">
    <property type="entry name" value="HELICASE_ATP_BIND_1"/>
    <property type="match status" value="1"/>
</dbReference>
<dbReference type="CDD" id="cd18787">
    <property type="entry name" value="SF2_C_DEAD"/>
    <property type="match status" value="1"/>
</dbReference>
<evidence type="ECO:0000256" key="5">
    <source>
        <dbReference type="ARBA" id="ARBA00038437"/>
    </source>
</evidence>
<accession>A0A369M3A0</accession>
<organism evidence="12 13">
    <name type="scientific">Gordonibacter pamelaeae</name>
    <dbReference type="NCBI Taxonomy" id="471189"/>
    <lineage>
        <taxon>Bacteria</taxon>
        <taxon>Bacillati</taxon>
        <taxon>Actinomycetota</taxon>
        <taxon>Coriobacteriia</taxon>
        <taxon>Eggerthellales</taxon>
        <taxon>Eggerthellaceae</taxon>
        <taxon>Gordonibacter</taxon>
    </lineage>
</organism>
<evidence type="ECO:0000313" key="12">
    <source>
        <dbReference type="EMBL" id="RDB66223.1"/>
    </source>
</evidence>
<feature type="short sequence motif" description="Q motif" evidence="6">
    <location>
        <begin position="2"/>
        <end position="30"/>
    </location>
</feature>
<keyword evidence="13" id="KW-1185">Reference proteome</keyword>
<keyword evidence="3 7" id="KW-0347">Helicase</keyword>
<dbReference type="AlphaFoldDB" id="A0A369M3A0"/>
<evidence type="ECO:0000256" key="7">
    <source>
        <dbReference type="RuleBase" id="RU000492"/>
    </source>
</evidence>
<dbReference type="InterPro" id="IPR000629">
    <property type="entry name" value="RNA-helicase_DEAD-box_CS"/>
</dbReference>
<feature type="domain" description="DEAD-box RNA helicase Q" evidence="11">
    <location>
        <begin position="2"/>
        <end position="30"/>
    </location>
</feature>
<evidence type="ECO:0000256" key="6">
    <source>
        <dbReference type="PROSITE-ProRule" id="PRU00552"/>
    </source>
</evidence>
<feature type="compositionally biased region" description="Low complexity" evidence="8">
    <location>
        <begin position="490"/>
        <end position="511"/>
    </location>
</feature>
<dbReference type="GO" id="GO:0003676">
    <property type="term" value="F:nucleic acid binding"/>
    <property type="evidence" value="ECO:0007669"/>
    <property type="project" value="InterPro"/>
</dbReference>
<dbReference type="GO" id="GO:0003724">
    <property type="term" value="F:RNA helicase activity"/>
    <property type="evidence" value="ECO:0007669"/>
    <property type="project" value="InterPro"/>
</dbReference>
<dbReference type="SMART" id="SM00490">
    <property type="entry name" value="HELICc"/>
    <property type="match status" value="1"/>
</dbReference>
<evidence type="ECO:0000256" key="3">
    <source>
        <dbReference type="ARBA" id="ARBA00022806"/>
    </source>
</evidence>
<dbReference type="Proteomes" id="UP000254000">
    <property type="component" value="Unassembled WGS sequence"/>
</dbReference>
<feature type="domain" description="Helicase ATP-binding" evidence="9">
    <location>
        <begin position="33"/>
        <end position="205"/>
    </location>
</feature>
<dbReference type="PROSITE" id="PS51194">
    <property type="entry name" value="HELICASE_CTER"/>
    <property type="match status" value="1"/>
</dbReference>
<dbReference type="Pfam" id="PF00271">
    <property type="entry name" value="Helicase_C"/>
    <property type="match status" value="1"/>
</dbReference>
<dbReference type="PROSITE" id="PS51195">
    <property type="entry name" value="Q_MOTIF"/>
    <property type="match status" value="1"/>
</dbReference>
<gene>
    <name evidence="12" type="ORF">C1877_03235</name>
</gene>
<evidence type="ECO:0000256" key="8">
    <source>
        <dbReference type="SAM" id="MobiDB-lite"/>
    </source>
</evidence>
<dbReference type="InterPro" id="IPR014014">
    <property type="entry name" value="RNA_helicase_DEAD_Q_motif"/>
</dbReference>
<dbReference type="PANTHER" id="PTHR47959:SF13">
    <property type="entry name" value="ATP-DEPENDENT RNA HELICASE RHLE"/>
    <property type="match status" value="1"/>
</dbReference>
<dbReference type="InterPro" id="IPR014001">
    <property type="entry name" value="Helicase_ATP-bd"/>
</dbReference>
<feature type="region of interest" description="Disordered" evidence="8">
    <location>
        <begin position="382"/>
        <end position="532"/>
    </location>
</feature>
<dbReference type="PANTHER" id="PTHR47959">
    <property type="entry name" value="ATP-DEPENDENT RNA HELICASE RHLE-RELATED"/>
    <property type="match status" value="1"/>
</dbReference>
<evidence type="ECO:0000259" key="9">
    <source>
        <dbReference type="PROSITE" id="PS51192"/>
    </source>
</evidence>
<dbReference type="PROSITE" id="PS00039">
    <property type="entry name" value="DEAD_ATP_HELICASE"/>
    <property type="match status" value="1"/>
</dbReference>
<dbReference type="InterPro" id="IPR044742">
    <property type="entry name" value="DEAD/DEAH_RhlB"/>
</dbReference>
<evidence type="ECO:0000256" key="2">
    <source>
        <dbReference type="ARBA" id="ARBA00022801"/>
    </source>
</evidence>
<proteinExistence type="inferred from homology"/>
<dbReference type="InterPro" id="IPR050079">
    <property type="entry name" value="DEAD_box_RNA_helicase"/>
</dbReference>
<sequence length="532" mass="56717">MAEFNELGLSPEVLDAVARLGYEMPTPVQEQAIPLVLEGRDLIAAAKTGTGKTAAFSLPALDGLGHAKGGQGPLMLVVTPTRELAQQIGEVCAAVAVSTHHRIATVVGGLSYEPQIQKLKHGIDVLIATPGRLVDLMDQGAARLGDVEVLVLDEADRMLDMGFLPSMRKIIGATPASRQTLLFSATIDRSIMGSVGKLLHDPAMVEIAHKGETADTVEQFIVRAPQTLKPALLKAVLAEKGHERVIVFTRTRSRADATCRRLKKAGYTAEAIHSDRSQNQRRRALDNFMGGTTDVLVATDVLARGIDVESVDHVINYDLPTVPEDYVHRIGRTGRAGEEGWAISFVSPETEDALRDIQKLIKREIPEMEIATFDEQEALAEAAAHATRKAARTDPEIAQAAREMAKRERKKERAREAAAEGAQDAGGRGQGGKKRAAKKPAGVAGAQPNRQRPAQKGPKKPAAGATAKAGKGQPKAQPSARKPAQGASGRPAQPKQQAAKGSSAAKPARGGADLRPGRAHRADVAKRRGKQR</sequence>
<dbReference type="RefSeq" id="WP_114568363.1">
    <property type="nucleotide sequence ID" value="NZ_CABMMS010000002.1"/>
</dbReference>
<reference evidence="12 13" key="1">
    <citation type="journal article" date="2018" name="Elife">
        <title>Discovery and characterization of a prevalent human gut bacterial enzyme sufficient for the inactivation of a family of plant toxins.</title>
        <authorList>
            <person name="Koppel N."/>
            <person name="Bisanz J.E."/>
            <person name="Pandelia M.E."/>
            <person name="Turnbaugh P.J."/>
            <person name="Balskus E.P."/>
        </authorList>
    </citation>
    <scope>NUCLEOTIDE SEQUENCE [LARGE SCALE GENOMIC DNA]</scope>
    <source>
        <strain evidence="12 13">3C</strain>
    </source>
</reference>
<dbReference type="InterPro" id="IPR001650">
    <property type="entry name" value="Helicase_C-like"/>
</dbReference>
<dbReference type="GO" id="GO:0016787">
    <property type="term" value="F:hydrolase activity"/>
    <property type="evidence" value="ECO:0007669"/>
    <property type="project" value="UniProtKB-KW"/>
</dbReference>
<evidence type="ECO:0000256" key="1">
    <source>
        <dbReference type="ARBA" id="ARBA00022741"/>
    </source>
</evidence>
<comment type="caution">
    <text evidence="12">The sequence shown here is derived from an EMBL/GenBank/DDBJ whole genome shotgun (WGS) entry which is preliminary data.</text>
</comment>
<name>A0A369M3A0_9ACTN</name>
<dbReference type="GO" id="GO:0005829">
    <property type="term" value="C:cytosol"/>
    <property type="evidence" value="ECO:0007669"/>
    <property type="project" value="TreeGrafter"/>
</dbReference>
<feature type="compositionally biased region" description="Basic and acidic residues" evidence="8">
    <location>
        <begin position="403"/>
        <end position="418"/>
    </location>
</feature>
<protein>
    <submittedName>
        <fullName evidence="12">DEAD/DEAH box helicase</fullName>
    </submittedName>
</protein>
<keyword evidence="1 7" id="KW-0547">Nucleotide-binding</keyword>
<dbReference type="InterPro" id="IPR011545">
    <property type="entry name" value="DEAD/DEAH_box_helicase_dom"/>
</dbReference>
<dbReference type="GO" id="GO:0005524">
    <property type="term" value="F:ATP binding"/>
    <property type="evidence" value="ECO:0007669"/>
    <property type="project" value="UniProtKB-KW"/>
</dbReference>
<dbReference type="EMBL" id="PPTS01000002">
    <property type="protein sequence ID" value="RDB66223.1"/>
    <property type="molecule type" value="Genomic_DNA"/>
</dbReference>
<dbReference type="Pfam" id="PF00270">
    <property type="entry name" value="DEAD"/>
    <property type="match status" value="1"/>
</dbReference>
<dbReference type="Gene3D" id="3.40.50.300">
    <property type="entry name" value="P-loop containing nucleotide triphosphate hydrolases"/>
    <property type="match status" value="2"/>
</dbReference>
<dbReference type="OrthoDB" id="9805696at2"/>
<evidence type="ECO:0000259" key="10">
    <source>
        <dbReference type="PROSITE" id="PS51194"/>
    </source>
</evidence>
<dbReference type="CDD" id="cd00268">
    <property type="entry name" value="DEADc"/>
    <property type="match status" value="1"/>
</dbReference>
<evidence type="ECO:0000256" key="4">
    <source>
        <dbReference type="ARBA" id="ARBA00022840"/>
    </source>
</evidence>
<comment type="similarity">
    <text evidence="5 7">Belongs to the DEAD box helicase family.</text>
</comment>
<dbReference type="SMART" id="SM00487">
    <property type="entry name" value="DEXDc"/>
    <property type="match status" value="1"/>
</dbReference>
<feature type="compositionally biased region" description="Low complexity" evidence="8">
    <location>
        <begin position="454"/>
        <end position="478"/>
    </location>
</feature>
<dbReference type="InterPro" id="IPR027417">
    <property type="entry name" value="P-loop_NTPase"/>
</dbReference>
<keyword evidence="2 7" id="KW-0378">Hydrolase</keyword>
<evidence type="ECO:0000313" key="13">
    <source>
        <dbReference type="Proteomes" id="UP000254000"/>
    </source>
</evidence>
<dbReference type="SUPFAM" id="SSF52540">
    <property type="entry name" value="P-loop containing nucleoside triphosphate hydrolases"/>
    <property type="match status" value="1"/>
</dbReference>